<dbReference type="SUPFAM" id="SSF46689">
    <property type="entry name" value="Homeodomain-like"/>
    <property type="match status" value="1"/>
</dbReference>
<feature type="DNA-binding region" description="H-T-H motif" evidence="4">
    <location>
        <begin position="32"/>
        <end position="51"/>
    </location>
</feature>
<dbReference type="Gene3D" id="1.10.10.60">
    <property type="entry name" value="Homeodomain-like"/>
    <property type="match status" value="1"/>
</dbReference>
<dbReference type="EMBL" id="FMUB01000015">
    <property type="protein sequence ID" value="SCX32352.1"/>
    <property type="molecule type" value="Genomic_DNA"/>
</dbReference>
<protein>
    <submittedName>
        <fullName evidence="6">Transcriptional regulator, TetR family</fullName>
    </submittedName>
</protein>
<dbReference type="STRING" id="1502745.SAMN02799620_05555"/>
<evidence type="ECO:0000313" key="7">
    <source>
        <dbReference type="Proteomes" id="UP000199707"/>
    </source>
</evidence>
<accession>A0A1G4WYE5</accession>
<evidence type="ECO:0000259" key="5">
    <source>
        <dbReference type="PROSITE" id="PS50977"/>
    </source>
</evidence>
<dbReference type="Gene3D" id="1.10.357.10">
    <property type="entry name" value="Tetracycline Repressor, domain 2"/>
    <property type="match status" value="1"/>
</dbReference>
<gene>
    <name evidence="6" type="ORF">SAMN02799620_05555</name>
</gene>
<proteinExistence type="predicted"/>
<dbReference type="RefSeq" id="WP_090363656.1">
    <property type="nucleotide sequence ID" value="NZ_FMUB01000015.1"/>
</dbReference>
<evidence type="ECO:0000313" key="6">
    <source>
        <dbReference type="EMBL" id="SCX32352.1"/>
    </source>
</evidence>
<dbReference type="Proteomes" id="UP000199707">
    <property type="component" value="Unassembled WGS sequence"/>
</dbReference>
<sequence length="189" mass="19845">MGSSQADKSANHDRIVDIASARMRRDGINGVGVAELMKEAGLTHGGFYRHFKSRDDLVGAAVERALVQGSERRVDAAAEGGRQAFEAIVDDYLSPAHRDLPEAGCAVAALAEDISRADDRSRAAYGRQVEQYLEYLAGVAPGSDTAGDRRRACLVLSAMVGAIAMARAVGDAGLSDAILTDTAAALKDL</sequence>
<reference evidence="7" key="1">
    <citation type="submission" date="2016-10" db="EMBL/GenBank/DDBJ databases">
        <authorList>
            <person name="Varghese N."/>
            <person name="Submissions S."/>
        </authorList>
    </citation>
    <scope>NUCLEOTIDE SEQUENCE [LARGE SCALE GENOMIC DNA]</scope>
    <source>
        <strain evidence="7">UNC267MFSha1.1M11</strain>
    </source>
</reference>
<dbReference type="AlphaFoldDB" id="A0A1G4WYE5"/>
<dbReference type="Pfam" id="PF00440">
    <property type="entry name" value="TetR_N"/>
    <property type="match status" value="1"/>
</dbReference>
<evidence type="ECO:0000256" key="4">
    <source>
        <dbReference type="PROSITE-ProRule" id="PRU00335"/>
    </source>
</evidence>
<dbReference type="PANTHER" id="PTHR47506:SF7">
    <property type="entry name" value="TRANSCRIPTIONAL REGULATORY PROTEIN"/>
    <property type="match status" value="1"/>
</dbReference>
<dbReference type="InterPro" id="IPR009057">
    <property type="entry name" value="Homeodomain-like_sf"/>
</dbReference>
<keyword evidence="1" id="KW-0805">Transcription regulation</keyword>
<evidence type="ECO:0000256" key="2">
    <source>
        <dbReference type="ARBA" id="ARBA00023125"/>
    </source>
</evidence>
<name>A0A1G4WYE5_9MYCO</name>
<keyword evidence="3" id="KW-0804">Transcription</keyword>
<dbReference type="GO" id="GO:0003677">
    <property type="term" value="F:DNA binding"/>
    <property type="evidence" value="ECO:0007669"/>
    <property type="project" value="UniProtKB-UniRule"/>
</dbReference>
<dbReference type="InterPro" id="IPR036271">
    <property type="entry name" value="Tet_transcr_reg_TetR-rel_C_sf"/>
</dbReference>
<dbReference type="PANTHER" id="PTHR47506">
    <property type="entry name" value="TRANSCRIPTIONAL REGULATORY PROTEIN"/>
    <property type="match status" value="1"/>
</dbReference>
<keyword evidence="2 4" id="KW-0238">DNA-binding</keyword>
<organism evidence="6 7">
    <name type="scientific">Mycolicibacterium fluoranthenivorans</name>
    <dbReference type="NCBI Taxonomy" id="258505"/>
    <lineage>
        <taxon>Bacteria</taxon>
        <taxon>Bacillati</taxon>
        <taxon>Actinomycetota</taxon>
        <taxon>Actinomycetes</taxon>
        <taxon>Mycobacteriales</taxon>
        <taxon>Mycobacteriaceae</taxon>
        <taxon>Mycolicibacterium</taxon>
    </lineage>
</organism>
<feature type="domain" description="HTH tetR-type" evidence="5">
    <location>
        <begin position="9"/>
        <end position="69"/>
    </location>
</feature>
<dbReference type="InterPro" id="IPR001647">
    <property type="entry name" value="HTH_TetR"/>
</dbReference>
<dbReference type="SUPFAM" id="SSF48498">
    <property type="entry name" value="Tetracyclin repressor-like, C-terminal domain"/>
    <property type="match status" value="1"/>
</dbReference>
<dbReference type="PROSITE" id="PS50977">
    <property type="entry name" value="HTH_TETR_2"/>
    <property type="match status" value="1"/>
</dbReference>
<evidence type="ECO:0000256" key="1">
    <source>
        <dbReference type="ARBA" id="ARBA00023015"/>
    </source>
</evidence>
<evidence type="ECO:0000256" key="3">
    <source>
        <dbReference type="ARBA" id="ARBA00023163"/>
    </source>
</evidence>